<accession>A0ABZ1IKK2</accession>
<reference evidence="2 3" key="1">
    <citation type="journal article" date="2015" name="Int. J. Syst. Evol. Microbiol.">
        <title>Amycolatopsis rhabdoformis sp. nov., an actinomycete isolated from a tropical forest soil.</title>
        <authorList>
            <person name="Souza W.R."/>
            <person name="Silva R.E."/>
            <person name="Goodfellow M."/>
            <person name="Busarakam K."/>
            <person name="Figueiro F.S."/>
            <person name="Ferreira D."/>
            <person name="Rodrigues-Filho E."/>
            <person name="Moraes L.A.B."/>
            <person name="Zucchi T.D."/>
        </authorList>
    </citation>
    <scope>NUCLEOTIDE SEQUENCE [LARGE SCALE GENOMIC DNA]</scope>
    <source>
        <strain evidence="2 3">NCIMB 14900</strain>
    </source>
</reference>
<evidence type="ECO:0000256" key="1">
    <source>
        <dbReference type="SAM" id="SignalP"/>
    </source>
</evidence>
<keyword evidence="1" id="KW-0732">Signal</keyword>
<dbReference type="Gene3D" id="2.130.10.10">
    <property type="entry name" value="YVTN repeat-like/Quinoprotein amine dehydrogenase"/>
    <property type="match status" value="2"/>
</dbReference>
<gene>
    <name evidence="2" type="ORF">VSH64_23465</name>
</gene>
<dbReference type="InterPro" id="IPR015943">
    <property type="entry name" value="WD40/YVTN_repeat-like_dom_sf"/>
</dbReference>
<evidence type="ECO:0008006" key="4">
    <source>
        <dbReference type="Google" id="ProtNLM"/>
    </source>
</evidence>
<proteinExistence type="predicted"/>
<organism evidence="2 3">
    <name type="scientific">Amycolatopsis rhabdoformis</name>
    <dbReference type="NCBI Taxonomy" id="1448059"/>
    <lineage>
        <taxon>Bacteria</taxon>
        <taxon>Bacillati</taxon>
        <taxon>Actinomycetota</taxon>
        <taxon>Actinomycetes</taxon>
        <taxon>Pseudonocardiales</taxon>
        <taxon>Pseudonocardiaceae</taxon>
        <taxon>Amycolatopsis</taxon>
    </lineage>
</organism>
<protein>
    <recommendedName>
        <fullName evidence="4">Exo-alpha-sialidase</fullName>
    </recommendedName>
</protein>
<evidence type="ECO:0000313" key="2">
    <source>
        <dbReference type="EMBL" id="WSE34996.1"/>
    </source>
</evidence>
<evidence type="ECO:0000313" key="3">
    <source>
        <dbReference type="Proteomes" id="UP001330812"/>
    </source>
</evidence>
<keyword evidence="3" id="KW-1185">Reference proteome</keyword>
<dbReference type="RefSeq" id="WP_326837802.1">
    <property type="nucleotide sequence ID" value="NZ_CP142149.1"/>
</dbReference>
<feature type="signal peptide" evidence="1">
    <location>
        <begin position="1"/>
        <end position="26"/>
    </location>
</feature>
<dbReference type="Proteomes" id="UP001330812">
    <property type="component" value="Chromosome"/>
</dbReference>
<name>A0ABZ1IKK2_9PSEU</name>
<sequence>MKPTRCAAVVAAALAVLALVPVSATASTASAAVDVPAGFAPASTSWTGPQHGFVLGYTDCGEPGWCPVLLETTDGGAHWRKLGAPPMSLPDNHNHVRLVAASAQHLYVTDGSRILATRDGGRHWFTVLVAGGGQRYVSALAETGGRIFAVVTSNSYGNTTSVYSGLAGAPVLAPLPGFEVTGGITYGDLATGGGLQIALGADYRTEEYWTSRDGVVFTPASPPCPSGTTASLGGVRAGQVVALCSSSPGSPQPGSSSRRMWRAPELGGTFSGTADAPAVGITQGFGAATADAATVAAEGGGDGFLHHTTDGGRTWTTTVLSERGVGLSDLAFVGDGVGVVVDGLPDADSGSAVYRSADSGATWVELSFS</sequence>
<feature type="chain" id="PRO_5045585006" description="Exo-alpha-sialidase" evidence="1">
    <location>
        <begin position="27"/>
        <end position="369"/>
    </location>
</feature>
<dbReference type="EMBL" id="CP142149">
    <property type="protein sequence ID" value="WSE34996.1"/>
    <property type="molecule type" value="Genomic_DNA"/>
</dbReference>
<dbReference type="SUPFAM" id="SSF110296">
    <property type="entry name" value="Oligoxyloglucan reducing end-specific cellobiohydrolase"/>
    <property type="match status" value="1"/>
</dbReference>